<reference evidence="6 7" key="1">
    <citation type="submission" date="2023-08" db="EMBL/GenBank/DDBJ databases">
        <title>Implementing the SeqCode for naming new Mesorhizobium species isolated from Vachellia karroo root nodules.</title>
        <authorList>
            <person name="Van Lill M."/>
        </authorList>
    </citation>
    <scope>NUCLEOTIDE SEQUENCE [LARGE SCALE GENOMIC DNA]</scope>
    <source>
        <strain evidence="6 7">VK4B</strain>
    </source>
</reference>
<evidence type="ECO:0000313" key="6">
    <source>
        <dbReference type="EMBL" id="MDX8537099.1"/>
    </source>
</evidence>
<evidence type="ECO:0000256" key="2">
    <source>
        <dbReference type="ARBA" id="ARBA00022908"/>
    </source>
</evidence>
<dbReference type="PANTHER" id="PTHR30349">
    <property type="entry name" value="PHAGE INTEGRASE-RELATED"/>
    <property type="match status" value="1"/>
</dbReference>
<keyword evidence="2" id="KW-0229">DNA integration</keyword>
<dbReference type="InterPro" id="IPR002104">
    <property type="entry name" value="Integrase_catalytic"/>
</dbReference>
<feature type="domain" description="Tyr recombinase" evidence="5">
    <location>
        <begin position="172"/>
        <end position="345"/>
    </location>
</feature>
<evidence type="ECO:0000256" key="3">
    <source>
        <dbReference type="ARBA" id="ARBA00023125"/>
    </source>
</evidence>
<evidence type="ECO:0000256" key="4">
    <source>
        <dbReference type="ARBA" id="ARBA00023172"/>
    </source>
</evidence>
<name>A0ABU5AII2_9HYPH</name>
<dbReference type="EMBL" id="JAVIIP010000003">
    <property type="protein sequence ID" value="MDX8537099.1"/>
    <property type="molecule type" value="Genomic_DNA"/>
</dbReference>
<dbReference type="PANTHER" id="PTHR30349:SF41">
    <property type="entry name" value="INTEGRASE_RECOMBINASE PROTEIN MJ0367-RELATED"/>
    <property type="match status" value="1"/>
</dbReference>
<dbReference type="InterPro" id="IPR011010">
    <property type="entry name" value="DNA_brk_join_enz"/>
</dbReference>
<proteinExistence type="inferred from homology"/>
<comment type="caution">
    <text evidence="6">The sequence shown here is derived from an EMBL/GenBank/DDBJ whole genome shotgun (WGS) entry which is preliminary data.</text>
</comment>
<evidence type="ECO:0000259" key="5">
    <source>
        <dbReference type="PROSITE" id="PS51898"/>
    </source>
</evidence>
<dbReference type="RefSeq" id="WP_320320054.1">
    <property type="nucleotide sequence ID" value="NZ_JAVIIP010000003.1"/>
</dbReference>
<keyword evidence="7" id="KW-1185">Reference proteome</keyword>
<dbReference type="Pfam" id="PF00589">
    <property type="entry name" value="Phage_integrase"/>
    <property type="match status" value="1"/>
</dbReference>
<evidence type="ECO:0000313" key="7">
    <source>
        <dbReference type="Proteomes" id="UP001276564"/>
    </source>
</evidence>
<sequence length="356" mass="40445">MGTIVARKRKDGSTGYTAQILLKKGKEIIHREAMTFDRRAAASAWIAKRETEIRERGPARKVDDPPLKDVIKTYIADSLKEAGRTKGQVLASIQEDDIADLKCSEIGSPQLVDFARRLARTREASTVGNYLSHLSEVFTVARPAWGYPLDTRAIDDARIVAKRLGLIGRSKARERRPTIEELETLMTFFAGRKSTAAPMTKLVAFAIFSTRRQEEITRITWADLDEEHSRVLVRDMKNPTEKTGNDVWCDLPPEALRIIQSMPRGKGAIFPYKPDTIGLAFREACALKEIEDLRFHDLRHEGISRLFELGWNIPHVAAVSGHRSWQNLKRYTHIRQRADKYTGWKWLDTVTKKPGA</sequence>
<protein>
    <submittedName>
        <fullName evidence="6">Site-specific integrase</fullName>
    </submittedName>
</protein>
<keyword evidence="4" id="KW-0233">DNA recombination</keyword>
<gene>
    <name evidence="6" type="ORF">RFM23_05605</name>
</gene>
<comment type="similarity">
    <text evidence="1">Belongs to the 'phage' integrase family.</text>
</comment>
<dbReference type="CDD" id="cd00796">
    <property type="entry name" value="INT_Rci_Hp1_C"/>
    <property type="match status" value="1"/>
</dbReference>
<keyword evidence="3" id="KW-0238">DNA-binding</keyword>
<dbReference type="InterPro" id="IPR050090">
    <property type="entry name" value="Tyrosine_recombinase_XerCD"/>
</dbReference>
<evidence type="ECO:0000256" key="1">
    <source>
        <dbReference type="ARBA" id="ARBA00008857"/>
    </source>
</evidence>
<dbReference type="Proteomes" id="UP001276564">
    <property type="component" value="Unassembled WGS sequence"/>
</dbReference>
<dbReference type="SUPFAM" id="SSF56349">
    <property type="entry name" value="DNA breaking-rejoining enzymes"/>
    <property type="match status" value="1"/>
</dbReference>
<dbReference type="PROSITE" id="PS51898">
    <property type="entry name" value="TYR_RECOMBINASE"/>
    <property type="match status" value="1"/>
</dbReference>
<organism evidence="6 7">
    <name type="scientific">Mesorhizobium abyssinicae</name>
    <dbReference type="NCBI Taxonomy" id="1209958"/>
    <lineage>
        <taxon>Bacteria</taxon>
        <taxon>Pseudomonadati</taxon>
        <taxon>Pseudomonadota</taxon>
        <taxon>Alphaproteobacteria</taxon>
        <taxon>Hyphomicrobiales</taxon>
        <taxon>Phyllobacteriaceae</taxon>
        <taxon>Mesorhizobium</taxon>
    </lineage>
</organism>
<accession>A0ABU5AII2</accession>
<dbReference type="InterPro" id="IPR013762">
    <property type="entry name" value="Integrase-like_cat_sf"/>
</dbReference>
<dbReference type="Gene3D" id="1.10.443.10">
    <property type="entry name" value="Intergrase catalytic core"/>
    <property type="match status" value="1"/>
</dbReference>